<dbReference type="PANTHER" id="PTHR42891:SF1">
    <property type="entry name" value="D-GLYCERO-BETA-D-MANNO-HEPTOSE-1,7-BISPHOSPHATE 7-PHOSPHATASE"/>
    <property type="match status" value="1"/>
</dbReference>
<feature type="active site" description="Nucleophile" evidence="8">
    <location>
        <position position="7"/>
    </location>
</feature>
<feature type="site" description="Contributes to substrate recognition" evidence="9">
    <location>
        <position position="106"/>
    </location>
</feature>
<protein>
    <recommendedName>
        <fullName evidence="6 7">D,D-heptose 1,7-bisphosphate phosphatase</fullName>
        <ecNumber evidence="7">3.1.3.-</ecNumber>
    </recommendedName>
</protein>
<evidence type="ECO:0000256" key="2">
    <source>
        <dbReference type="ARBA" id="ARBA00022490"/>
    </source>
</evidence>
<feature type="site" description="Stabilizes the phosphoryl group" evidence="9">
    <location>
        <position position="107"/>
    </location>
</feature>
<feature type="active site" description="Proton donor" evidence="8">
    <location>
        <position position="9"/>
    </location>
</feature>
<dbReference type="GO" id="GO:0046872">
    <property type="term" value="F:metal ion binding"/>
    <property type="evidence" value="ECO:0007669"/>
    <property type="project" value="UniProtKB-KW"/>
</dbReference>
<dbReference type="GO" id="GO:0016791">
    <property type="term" value="F:phosphatase activity"/>
    <property type="evidence" value="ECO:0007669"/>
    <property type="project" value="InterPro"/>
</dbReference>
<evidence type="ECO:0000256" key="6">
    <source>
        <dbReference type="ARBA" id="ARBA00031828"/>
    </source>
</evidence>
<evidence type="ECO:0000256" key="3">
    <source>
        <dbReference type="ARBA" id="ARBA00022723"/>
    </source>
</evidence>
<dbReference type="InterPro" id="IPR006549">
    <property type="entry name" value="HAD-SF_hydro_IIIA"/>
</dbReference>
<keyword evidence="4 7" id="KW-0378">Hydrolase</keyword>
<sequence>MPAIFLDKDGTLIENVPNNVAPQLIEMKIGAIEGLQILSKAGYKLIVITNQSGVARDYFPESALMGVEARLNEILEKADLSLDGFYYCPHHPNGVISEYAIACECRKPKPGLILRAASEQNIDLANSWFIGDNLSDVEAGHSAGCKTILIVKGNQSQPQMSRLGIADYILVNLSIAAQVICKHSVSNF</sequence>
<comment type="cofactor">
    <cofactor evidence="10">
        <name>Mg(2+)</name>
        <dbReference type="ChEBI" id="CHEBI:18420"/>
    </cofactor>
</comment>
<feature type="binding site" evidence="10">
    <location>
        <position position="103"/>
    </location>
    <ligand>
        <name>Zn(2+)</name>
        <dbReference type="ChEBI" id="CHEBI:29105"/>
    </ligand>
</feature>
<comment type="cofactor">
    <cofactor evidence="10">
        <name>Zn(2+)</name>
        <dbReference type="ChEBI" id="CHEBI:29105"/>
    </cofactor>
</comment>
<accession>A0A367RYI5</accession>
<organism evidence="11 12">
    <name type="scientific">Nostoc punctiforme NIES-2108</name>
    <dbReference type="NCBI Taxonomy" id="1356359"/>
    <lineage>
        <taxon>Bacteria</taxon>
        <taxon>Bacillati</taxon>
        <taxon>Cyanobacteriota</taxon>
        <taxon>Cyanophyceae</taxon>
        <taxon>Nostocales</taxon>
        <taxon>Nostocaceae</taxon>
        <taxon>Nostoc</taxon>
    </lineage>
</organism>
<feature type="binding site" evidence="10">
    <location>
        <position position="105"/>
    </location>
    <ligand>
        <name>Zn(2+)</name>
        <dbReference type="ChEBI" id="CHEBI:29105"/>
    </ligand>
</feature>
<dbReference type="Gene3D" id="3.40.50.1000">
    <property type="entry name" value="HAD superfamily/HAD-like"/>
    <property type="match status" value="1"/>
</dbReference>
<evidence type="ECO:0000256" key="5">
    <source>
        <dbReference type="ARBA" id="ARBA00023277"/>
    </source>
</evidence>
<comment type="subcellular location">
    <subcellularLocation>
        <location evidence="1 7">Cytoplasm</location>
    </subcellularLocation>
</comment>
<dbReference type="InterPro" id="IPR036412">
    <property type="entry name" value="HAD-like_sf"/>
</dbReference>
<keyword evidence="3 10" id="KW-0479">Metal-binding</keyword>
<keyword evidence="5 7" id="KW-0119">Carbohydrate metabolism</keyword>
<keyword evidence="10" id="KW-0460">Magnesium</keyword>
<evidence type="ECO:0000256" key="10">
    <source>
        <dbReference type="PIRSR" id="PIRSR004682-4"/>
    </source>
</evidence>
<dbReference type="NCBIfam" id="TIGR01656">
    <property type="entry name" value="Histidinol-ppas"/>
    <property type="match status" value="1"/>
</dbReference>
<dbReference type="InterPro" id="IPR006543">
    <property type="entry name" value="Histidinol-phos"/>
</dbReference>
<feature type="binding site" evidence="10">
    <location>
        <position position="9"/>
    </location>
    <ligand>
        <name>Mg(2+)</name>
        <dbReference type="ChEBI" id="CHEBI:18420"/>
    </ligand>
</feature>
<dbReference type="InterPro" id="IPR004446">
    <property type="entry name" value="Heptose_bisP_phosphatase"/>
</dbReference>
<evidence type="ECO:0000256" key="7">
    <source>
        <dbReference type="PIRNR" id="PIRNR004682"/>
    </source>
</evidence>
<dbReference type="CDD" id="cd07503">
    <property type="entry name" value="HAD_HisB-N"/>
    <property type="match status" value="1"/>
</dbReference>
<reference evidence="11 12" key="1">
    <citation type="submission" date="2016-04" db="EMBL/GenBank/DDBJ databases">
        <authorList>
            <person name="Evans L.H."/>
            <person name="Alamgir A."/>
            <person name="Owens N."/>
            <person name="Weber N.D."/>
            <person name="Virtaneva K."/>
            <person name="Barbian K."/>
            <person name="Babar A."/>
            <person name="Rosenke K."/>
        </authorList>
    </citation>
    <scope>NUCLEOTIDE SEQUENCE [LARGE SCALE GENOMIC DNA]</scope>
    <source>
        <strain evidence="11">NIES-2108</strain>
    </source>
</reference>
<gene>
    <name evidence="11" type="ORF">A6769_39065</name>
</gene>
<name>A0A367RYI5_NOSPU</name>
<feature type="site" description="Stabilizes the phosphoryl group" evidence="9">
    <location>
        <position position="49"/>
    </location>
</feature>
<keyword evidence="10" id="KW-0862">Zinc</keyword>
<dbReference type="NCBIfam" id="TIGR01662">
    <property type="entry name" value="HAD-SF-IIIA"/>
    <property type="match status" value="1"/>
</dbReference>
<dbReference type="Proteomes" id="UP000252085">
    <property type="component" value="Unassembled WGS sequence"/>
</dbReference>
<dbReference type="AlphaFoldDB" id="A0A367RYI5"/>
<dbReference type="Pfam" id="PF13242">
    <property type="entry name" value="Hydrolase_like"/>
    <property type="match status" value="1"/>
</dbReference>
<evidence type="ECO:0000256" key="1">
    <source>
        <dbReference type="ARBA" id="ARBA00004496"/>
    </source>
</evidence>
<dbReference type="GO" id="GO:0005737">
    <property type="term" value="C:cytoplasm"/>
    <property type="evidence" value="ECO:0007669"/>
    <property type="project" value="UniProtKB-SubCell"/>
</dbReference>
<dbReference type="PANTHER" id="PTHR42891">
    <property type="entry name" value="D-GLYCERO-BETA-D-MANNO-HEPTOSE-1,7-BISPHOSPHATE 7-PHOSPHATASE"/>
    <property type="match status" value="1"/>
</dbReference>
<dbReference type="SUPFAM" id="SSF56784">
    <property type="entry name" value="HAD-like"/>
    <property type="match status" value="1"/>
</dbReference>
<dbReference type="EC" id="3.1.3.-" evidence="7"/>
<dbReference type="GO" id="GO:0005975">
    <property type="term" value="P:carbohydrate metabolic process"/>
    <property type="evidence" value="ECO:0007669"/>
    <property type="project" value="InterPro"/>
</dbReference>
<evidence type="ECO:0000256" key="4">
    <source>
        <dbReference type="ARBA" id="ARBA00022801"/>
    </source>
</evidence>
<feature type="binding site" evidence="10">
    <location>
        <position position="88"/>
    </location>
    <ligand>
        <name>Zn(2+)</name>
        <dbReference type="ChEBI" id="CHEBI:29105"/>
    </ligand>
</feature>
<feature type="binding site" evidence="10">
    <location>
        <position position="90"/>
    </location>
    <ligand>
        <name>Zn(2+)</name>
        <dbReference type="ChEBI" id="CHEBI:29105"/>
    </ligand>
</feature>
<comment type="similarity">
    <text evidence="7">Belongs to the gmhB family.</text>
</comment>
<evidence type="ECO:0000313" key="11">
    <source>
        <dbReference type="EMBL" id="RCJ41029.1"/>
    </source>
</evidence>
<dbReference type="PIRSF" id="PIRSF004682">
    <property type="entry name" value="GmhB"/>
    <property type="match status" value="1"/>
</dbReference>
<dbReference type="EMBL" id="LXQE01000038">
    <property type="protein sequence ID" value="RCJ41029.1"/>
    <property type="molecule type" value="Genomic_DNA"/>
</dbReference>
<evidence type="ECO:0000256" key="9">
    <source>
        <dbReference type="PIRSR" id="PIRSR004682-3"/>
    </source>
</evidence>
<feature type="binding site" evidence="10">
    <location>
        <position position="7"/>
    </location>
    <ligand>
        <name>Mg(2+)</name>
        <dbReference type="ChEBI" id="CHEBI:18420"/>
    </ligand>
</feature>
<proteinExistence type="inferred from homology"/>
<keyword evidence="2 7" id="KW-0963">Cytoplasm</keyword>
<evidence type="ECO:0000313" key="12">
    <source>
        <dbReference type="Proteomes" id="UP000252085"/>
    </source>
</evidence>
<comment type="caution">
    <text evidence="11">The sequence shown here is derived from an EMBL/GenBank/DDBJ whole genome shotgun (WGS) entry which is preliminary data.</text>
</comment>
<evidence type="ECO:0000256" key="8">
    <source>
        <dbReference type="PIRSR" id="PIRSR004682-1"/>
    </source>
</evidence>
<feature type="binding site" evidence="10">
    <location>
        <position position="132"/>
    </location>
    <ligand>
        <name>Mg(2+)</name>
        <dbReference type="ChEBI" id="CHEBI:18420"/>
    </ligand>
</feature>
<dbReference type="InterPro" id="IPR023214">
    <property type="entry name" value="HAD_sf"/>
</dbReference>